<dbReference type="SMART" id="SM00385">
    <property type="entry name" value="CYCLIN"/>
    <property type="match status" value="1"/>
</dbReference>
<evidence type="ECO:0000313" key="3">
    <source>
        <dbReference type="Proteomes" id="UP000027073"/>
    </source>
</evidence>
<evidence type="ECO:0000259" key="1">
    <source>
        <dbReference type="SMART" id="SM00385"/>
    </source>
</evidence>
<dbReference type="SUPFAM" id="SSF47954">
    <property type="entry name" value="Cyclin-like"/>
    <property type="match status" value="2"/>
</dbReference>
<proteinExistence type="predicted"/>
<organism evidence="2 3">
    <name type="scientific">Pleurotus ostreatus (strain PC15)</name>
    <name type="common">Oyster mushroom</name>
    <dbReference type="NCBI Taxonomy" id="1137138"/>
    <lineage>
        <taxon>Eukaryota</taxon>
        <taxon>Fungi</taxon>
        <taxon>Dikarya</taxon>
        <taxon>Basidiomycota</taxon>
        <taxon>Agaricomycotina</taxon>
        <taxon>Agaricomycetes</taxon>
        <taxon>Agaricomycetidae</taxon>
        <taxon>Agaricales</taxon>
        <taxon>Pleurotineae</taxon>
        <taxon>Pleurotaceae</taxon>
        <taxon>Pleurotus</taxon>
    </lineage>
</organism>
<dbReference type="GO" id="GO:0016538">
    <property type="term" value="F:cyclin-dependent protein serine/threonine kinase regulator activity"/>
    <property type="evidence" value="ECO:0007669"/>
    <property type="project" value="InterPro"/>
</dbReference>
<dbReference type="HOGENOM" id="CLU_1185433_0_0_1"/>
<feature type="domain" description="Cyclin-like" evidence="1">
    <location>
        <begin position="1"/>
        <end position="119"/>
    </location>
</feature>
<dbReference type="Gene3D" id="1.10.472.10">
    <property type="entry name" value="Cyclin-like"/>
    <property type="match status" value="2"/>
</dbReference>
<dbReference type="InterPro" id="IPR036915">
    <property type="entry name" value="Cyclin-like_sf"/>
</dbReference>
<dbReference type="InParanoid" id="A0A067NF42"/>
<sequence length="234" mass="26780">MALRNSAKILNGRYRSPRRTTATAQNLYHRFHLFFPLKDFNYHDVALAAIYVSSKMHDTLKKPRELLATSYALLHHVPKSKAPGGEVDIDSMDQQESLRHSMVENDRQRLLAVERLILETICFNFTSSLNSRGESRSIGKFHPLLIDVSLNKIFYSHRTLVPLQYPPHVVALGCIYVAALLSSFEQPESPRLDNHVSSKYFAEMFNQGGDWENKYRAHVEDLQGNVLSSPPELR</sequence>
<dbReference type="STRING" id="1137138.A0A067NF42"/>
<accession>A0A067NF42</accession>
<dbReference type="InterPro" id="IPR043198">
    <property type="entry name" value="Cyclin/Ssn8"/>
</dbReference>
<dbReference type="OrthoDB" id="25002at2759"/>
<evidence type="ECO:0000313" key="2">
    <source>
        <dbReference type="EMBL" id="KDQ25605.1"/>
    </source>
</evidence>
<dbReference type="AlphaFoldDB" id="A0A067NF42"/>
<dbReference type="FunCoup" id="A0A067NF42">
    <property type="interactions" value="99"/>
</dbReference>
<dbReference type="Proteomes" id="UP000027073">
    <property type="component" value="Unassembled WGS sequence"/>
</dbReference>
<dbReference type="PANTHER" id="PTHR10026">
    <property type="entry name" value="CYCLIN"/>
    <property type="match status" value="1"/>
</dbReference>
<reference evidence="3" key="1">
    <citation type="journal article" date="2014" name="Proc. Natl. Acad. Sci. U.S.A.">
        <title>Extensive sampling of basidiomycete genomes demonstrates inadequacy of the white-rot/brown-rot paradigm for wood decay fungi.</title>
        <authorList>
            <person name="Riley R."/>
            <person name="Salamov A.A."/>
            <person name="Brown D.W."/>
            <person name="Nagy L.G."/>
            <person name="Floudas D."/>
            <person name="Held B.W."/>
            <person name="Levasseur A."/>
            <person name="Lombard V."/>
            <person name="Morin E."/>
            <person name="Otillar R."/>
            <person name="Lindquist E.A."/>
            <person name="Sun H."/>
            <person name="LaButti K.M."/>
            <person name="Schmutz J."/>
            <person name="Jabbour D."/>
            <person name="Luo H."/>
            <person name="Baker S.E."/>
            <person name="Pisabarro A.G."/>
            <person name="Walton J.D."/>
            <person name="Blanchette R.A."/>
            <person name="Henrissat B."/>
            <person name="Martin F."/>
            <person name="Cullen D."/>
            <person name="Hibbett D.S."/>
            <person name="Grigoriev I.V."/>
        </authorList>
    </citation>
    <scope>NUCLEOTIDE SEQUENCE [LARGE SCALE GENOMIC DNA]</scope>
    <source>
        <strain evidence="3">PC15</strain>
    </source>
</reference>
<dbReference type="InterPro" id="IPR013763">
    <property type="entry name" value="Cyclin-like_dom"/>
</dbReference>
<protein>
    <recommendedName>
        <fullName evidence="1">Cyclin-like domain-containing protein</fullName>
    </recommendedName>
</protein>
<dbReference type="EMBL" id="KL198010">
    <property type="protein sequence ID" value="KDQ25605.1"/>
    <property type="molecule type" value="Genomic_DNA"/>
</dbReference>
<gene>
    <name evidence="2" type="ORF">PLEOSDRAFT_1046013</name>
</gene>
<dbReference type="VEuPathDB" id="FungiDB:PLEOSDRAFT_1046013"/>
<name>A0A067NF42_PLEO1</name>
<dbReference type="GO" id="GO:0006357">
    <property type="term" value="P:regulation of transcription by RNA polymerase II"/>
    <property type="evidence" value="ECO:0007669"/>
    <property type="project" value="InterPro"/>
</dbReference>